<dbReference type="EMBL" id="UYRW01001722">
    <property type="protein sequence ID" value="VDK80208.1"/>
    <property type="molecule type" value="Genomic_DNA"/>
</dbReference>
<feature type="domain" description="Kri1-like C-terminal" evidence="4">
    <location>
        <begin position="1"/>
        <end position="45"/>
    </location>
</feature>
<dbReference type="GO" id="GO:0000447">
    <property type="term" value="P:endonucleolytic cleavage in ITS1 to separate SSU-rRNA from 5.8S rRNA and LSU-rRNA from tricistronic rRNA transcript (SSU-rRNA, 5.8S rRNA, LSU-rRNA)"/>
    <property type="evidence" value="ECO:0007669"/>
    <property type="project" value="TreeGrafter"/>
</dbReference>
<gene>
    <name evidence="5" type="ORF">NOO_LOCUS5950</name>
</gene>
<dbReference type="AlphaFoldDB" id="A0A182ED02"/>
<dbReference type="GO" id="GO:0005730">
    <property type="term" value="C:nucleolus"/>
    <property type="evidence" value="ECO:0007669"/>
    <property type="project" value="TreeGrafter"/>
</dbReference>
<evidence type="ECO:0000256" key="1">
    <source>
        <dbReference type="ARBA" id="ARBA00007473"/>
    </source>
</evidence>
<evidence type="ECO:0000313" key="5">
    <source>
        <dbReference type="EMBL" id="VDK80208.1"/>
    </source>
</evidence>
<dbReference type="PANTHER" id="PTHR14490:SF5">
    <property type="entry name" value="PROTEIN KRI1 HOMOLOG"/>
    <property type="match status" value="1"/>
</dbReference>
<organism evidence="7">
    <name type="scientific">Onchocerca ochengi</name>
    <name type="common">Filarial nematode worm</name>
    <dbReference type="NCBI Taxonomy" id="42157"/>
    <lineage>
        <taxon>Eukaryota</taxon>
        <taxon>Metazoa</taxon>
        <taxon>Ecdysozoa</taxon>
        <taxon>Nematoda</taxon>
        <taxon>Chromadorea</taxon>
        <taxon>Rhabditida</taxon>
        <taxon>Spirurina</taxon>
        <taxon>Spiruromorpha</taxon>
        <taxon>Filarioidea</taxon>
        <taxon>Onchocercidae</taxon>
        <taxon>Onchocerca</taxon>
    </lineage>
</organism>
<keyword evidence="6" id="KW-1185">Reference proteome</keyword>
<dbReference type="Pfam" id="PF12936">
    <property type="entry name" value="Kri1_C"/>
    <property type="match status" value="1"/>
</dbReference>
<evidence type="ECO:0000256" key="2">
    <source>
        <dbReference type="ARBA" id="ARBA00017294"/>
    </source>
</evidence>
<dbReference type="STRING" id="42157.A0A182ED02"/>
<reference evidence="7" key="1">
    <citation type="submission" date="2016-06" db="UniProtKB">
        <authorList>
            <consortium name="WormBaseParasite"/>
        </authorList>
    </citation>
    <scope>IDENTIFICATION</scope>
</reference>
<dbReference type="InterPro" id="IPR018034">
    <property type="entry name" value="Kri1"/>
</dbReference>
<dbReference type="PANTHER" id="PTHR14490">
    <property type="entry name" value="ZINC FINGER, ZZ TYPE"/>
    <property type="match status" value="1"/>
</dbReference>
<dbReference type="OrthoDB" id="10252032at2759"/>
<reference evidence="5 6" key="2">
    <citation type="submission" date="2018-08" db="EMBL/GenBank/DDBJ databases">
        <authorList>
            <person name="Laetsch R D."/>
            <person name="Stevens L."/>
            <person name="Kumar S."/>
            <person name="Blaxter L. M."/>
        </authorList>
    </citation>
    <scope>NUCLEOTIDE SEQUENCE [LARGE SCALE GENOMIC DNA]</scope>
</reference>
<evidence type="ECO:0000256" key="3">
    <source>
        <dbReference type="SAM" id="MobiDB-lite"/>
    </source>
</evidence>
<dbReference type="GO" id="GO:0030686">
    <property type="term" value="C:90S preribosome"/>
    <property type="evidence" value="ECO:0007669"/>
    <property type="project" value="TreeGrafter"/>
</dbReference>
<comment type="similarity">
    <text evidence="1">Belongs to the KRI1 family.</text>
</comment>
<proteinExistence type="inferred from homology"/>
<dbReference type="InterPro" id="IPR024626">
    <property type="entry name" value="Kri1-like_C"/>
</dbReference>
<evidence type="ECO:0000259" key="4">
    <source>
        <dbReference type="Pfam" id="PF12936"/>
    </source>
</evidence>
<dbReference type="Proteomes" id="UP000271087">
    <property type="component" value="Unassembled WGS sequence"/>
</dbReference>
<protein>
    <recommendedName>
        <fullName evidence="2">Protein KRI1 homolog</fullName>
    </recommendedName>
</protein>
<feature type="region of interest" description="Disordered" evidence="3">
    <location>
        <begin position="76"/>
        <end position="107"/>
    </location>
</feature>
<accession>A0A182ED02</accession>
<evidence type="ECO:0000313" key="7">
    <source>
        <dbReference type="WBParaSite" id="nOo.2.0.1.t05950-RA"/>
    </source>
</evidence>
<name>A0A182ED02_ONCOC</name>
<evidence type="ECO:0000313" key="6">
    <source>
        <dbReference type="Proteomes" id="UP000271087"/>
    </source>
</evidence>
<sequence>LLNADDRQLNAWASLKKATAYRSEAEELYDIKAYKKKALNILKKKRIFSTDFGGKISKKLAEDNVADDMKHTYQTGKISTKKKKRSSQKFPKDVDTRKQEESSTVAQENHLKNAHNCKNHSMFEQFSSTVDIDDSRLRAYGINPKKYKNKLFRQQQNCTRKSVKRYQ</sequence>
<dbReference type="WBParaSite" id="nOo.2.0.1.t05950-RA">
    <property type="protein sequence ID" value="nOo.2.0.1.t05950-RA"/>
    <property type="gene ID" value="nOo.2.0.1.g05950"/>
</dbReference>
<feature type="compositionally biased region" description="Basic and acidic residues" evidence="3">
    <location>
        <begin position="90"/>
        <end position="101"/>
    </location>
</feature>